<name>A0A8S5MN13_9CAUD</name>
<accession>A0A8S5MN13</accession>
<organism evidence="1">
    <name type="scientific">Caudovirales sp. ct3EF15</name>
    <dbReference type="NCBI Taxonomy" id="2826766"/>
    <lineage>
        <taxon>Viruses</taxon>
        <taxon>Duplodnaviria</taxon>
        <taxon>Heunggongvirae</taxon>
        <taxon>Uroviricota</taxon>
        <taxon>Caudoviricetes</taxon>
    </lineage>
</organism>
<dbReference type="EMBL" id="BK014937">
    <property type="protein sequence ID" value="DAD83447.1"/>
    <property type="molecule type" value="Genomic_DNA"/>
</dbReference>
<proteinExistence type="predicted"/>
<sequence>MNFQKKSTREKFPPLHIKIKKVKKDLCLS</sequence>
<protein>
    <submittedName>
        <fullName evidence="1">Uncharacterized protein</fullName>
    </submittedName>
</protein>
<evidence type="ECO:0000313" key="1">
    <source>
        <dbReference type="EMBL" id="DAD83447.1"/>
    </source>
</evidence>
<reference evidence="1" key="1">
    <citation type="journal article" date="2021" name="Proc. Natl. Acad. Sci. U.S.A.">
        <title>A Catalog of Tens of Thousands of Viruses from Human Metagenomes Reveals Hidden Associations with Chronic Diseases.</title>
        <authorList>
            <person name="Tisza M.J."/>
            <person name="Buck C.B."/>
        </authorList>
    </citation>
    <scope>NUCLEOTIDE SEQUENCE</scope>
    <source>
        <strain evidence="1">Ct3EF15</strain>
    </source>
</reference>